<dbReference type="Pfam" id="PF13966">
    <property type="entry name" value="zf-RVT"/>
    <property type="match status" value="1"/>
</dbReference>
<feature type="domain" description="Reverse transcriptase zinc-binding" evidence="1">
    <location>
        <begin position="40"/>
        <end position="135"/>
    </location>
</feature>
<reference evidence="3" key="2">
    <citation type="submission" date="2025-08" db="UniProtKB">
        <authorList>
            <consortium name="RefSeq"/>
        </authorList>
    </citation>
    <scope>IDENTIFICATION</scope>
    <source>
        <tissue evidence="3">Leaf</tissue>
    </source>
</reference>
<organism evidence="2 3">
    <name type="scientific">Camelina sativa</name>
    <name type="common">False flax</name>
    <name type="synonym">Myagrum sativum</name>
    <dbReference type="NCBI Taxonomy" id="90675"/>
    <lineage>
        <taxon>Eukaryota</taxon>
        <taxon>Viridiplantae</taxon>
        <taxon>Streptophyta</taxon>
        <taxon>Embryophyta</taxon>
        <taxon>Tracheophyta</taxon>
        <taxon>Spermatophyta</taxon>
        <taxon>Magnoliopsida</taxon>
        <taxon>eudicotyledons</taxon>
        <taxon>Gunneridae</taxon>
        <taxon>Pentapetalae</taxon>
        <taxon>rosids</taxon>
        <taxon>malvids</taxon>
        <taxon>Brassicales</taxon>
        <taxon>Brassicaceae</taxon>
        <taxon>Camelineae</taxon>
        <taxon>Camelina</taxon>
    </lineage>
</organism>
<evidence type="ECO:0000313" key="2">
    <source>
        <dbReference type="Proteomes" id="UP000694864"/>
    </source>
</evidence>
<reference evidence="2" key="1">
    <citation type="journal article" date="2014" name="Nat. Commun.">
        <title>The emerging biofuel crop Camelina sativa retains a highly undifferentiated hexaploid genome structure.</title>
        <authorList>
            <person name="Kagale S."/>
            <person name="Koh C."/>
            <person name="Nixon J."/>
            <person name="Bollina V."/>
            <person name="Clarke W.E."/>
            <person name="Tuteja R."/>
            <person name="Spillane C."/>
            <person name="Robinson S.J."/>
            <person name="Links M.G."/>
            <person name="Clarke C."/>
            <person name="Higgins E.E."/>
            <person name="Huebert T."/>
            <person name="Sharpe A.G."/>
            <person name="Parkin I.A."/>
        </authorList>
    </citation>
    <scope>NUCLEOTIDE SEQUENCE [LARGE SCALE GENOMIC DNA]</scope>
    <source>
        <strain evidence="2">cv. DH55</strain>
    </source>
</reference>
<name>A0ABM0UTA5_CAMSA</name>
<dbReference type="InterPro" id="IPR026960">
    <property type="entry name" value="RVT-Znf"/>
</dbReference>
<dbReference type="Proteomes" id="UP000694864">
    <property type="component" value="Chromosome 11"/>
</dbReference>
<proteinExistence type="predicted"/>
<evidence type="ECO:0000313" key="3">
    <source>
        <dbReference type="RefSeq" id="XP_010445988.1"/>
    </source>
</evidence>
<dbReference type="RefSeq" id="XP_010445988.1">
    <property type="nucleotide sequence ID" value="XM_010447686.1"/>
</dbReference>
<dbReference type="GeneID" id="104728742"/>
<keyword evidence="2" id="KW-1185">Reference proteome</keyword>
<accession>A0ABM0UTA5</accession>
<sequence>MDLLHEHFDLMDVDLIGALPLGSCPSADSLGWHFTKSGKYTVKSGYHTARRAAPRTFQVLGCGPEITPILASVWQVKCPPKIQHFMRQVLSGCLSVSFNLRRWGIACDLGCSRCGADDETINHAIFVCPSARQVWALSHVPVGPISFPTDSLYANMDHFLGSKNPVSQASDFPWVMWYIWKARNAWVFENKDEQPGEIFRVAKGEALSWQQEQEEGQSEDLPSDPVVSNPRVRVAAAPLSTLYSGHWCFVDGSWKAGDTFAGAGWLCTASQDSSHIMGATNFR</sequence>
<protein>
    <submittedName>
        <fullName evidence="3">Uncharacterized protein LOC104728742</fullName>
    </submittedName>
</protein>
<evidence type="ECO:0000259" key="1">
    <source>
        <dbReference type="Pfam" id="PF13966"/>
    </source>
</evidence>
<gene>
    <name evidence="3" type="primary">LOC104728742</name>
</gene>